<proteinExistence type="predicted"/>
<dbReference type="GO" id="GO:0030042">
    <property type="term" value="P:actin filament depolymerization"/>
    <property type="evidence" value="ECO:0007669"/>
    <property type="project" value="TreeGrafter"/>
</dbReference>
<feature type="domain" description="Anaphase-promoting complex subunit 4-like WD40" evidence="4">
    <location>
        <begin position="436"/>
        <end position="522"/>
    </location>
</feature>
<feature type="repeat" description="WD" evidence="3">
    <location>
        <begin position="512"/>
        <end position="543"/>
    </location>
</feature>
<gene>
    <name evidence="5" type="ORF">DNF11_0108</name>
</gene>
<dbReference type="SUPFAM" id="SSF75011">
    <property type="entry name" value="3-carboxy-cis,cis-mucoante lactonizing enzyme"/>
    <property type="match status" value="1"/>
</dbReference>
<dbReference type="InterPro" id="IPR036322">
    <property type="entry name" value="WD40_repeat_dom_sf"/>
</dbReference>
<dbReference type="InterPro" id="IPR019775">
    <property type="entry name" value="WD40_repeat_CS"/>
</dbReference>
<feature type="repeat" description="WD" evidence="3">
    <location>
        <begin position="52"/>
        <end position="93"/>
    </location>
</feature>
<dbReference type="GO" id="GO:0051015">
    <property type="term" value="F:actin filament binding"/>
    <property type="evidence" value="ECO:0007669"/>
    <property type="project" value="TreeGrafter"/>
</dbReference>
<accession>A0A3G2S1P4</accession>
<protein>
    <recommendedName>
        <fullName evidence="4">Anaphase-promoting complex subunit 4-like WD40 domain-containing protein</fullName>
    </recommendedName>
</protein>
<evidence type="ECO:0000256" key="2">
    <source>
        <dbReference type="ARBA" id="ARBA00022737"/>
    </source>
</evidence>
<dbReference type="InterPro" id="IPR001680">
    <property type="entry name" value="WD40_rpt"/>
</dbReference>
<dbReference type="STRING" id="425264.A0A3G2S1P4"/>
<dbReference type="AlphaFoldDB" id="A0A3G2S1P4"/>
<dbReference type="OrthoDB" id="2306at2759"/>
<dbReference type="PROSITE" id="PS00678">
    <property type="entry name" value="WD_REPEATS_1"/>
    <property type="match status" value="1"/>
</dbReference>
<keyword evidence="1 3" id="KW-0853">WD repeat</keyword>
<dbReference type="Gene3D" id="2.130.10.10">
    <property type="entry name" value="YVTN repeat-like/Quinoprotein amine dehydrogenase"/>
    <property type="match status" value="2"/>
</dbReference>
<sequence length="588" mass="62743">MSLTPAGTWAPNPTTVRACSVKLSAQGDRIVYAHGRTVVIRDMKDPRATVVYAQHAQPVTVARLSPSGYYVASADVTGKVRVWDVAGTEQMLKLEVAALGGRVHDLQWDGESKRILVAGEGREKYTHTFLVDTGSSVGELNGHSKPVNAVAVRAQRPFRAATGADDAHVLFYTGVPFKYARTLSHHTRFVHDVAYAPDGATFVSGGADGRLCVYDGVSGDLHGTIEAHQGTIFAVSFAPDSKHLASAGADGAVRVWDVAARTLVCEWRSDAQDRVLAQQVGLVWTAGAIVSLSFHGMLTVLDPGALRVRDTLVGPTMGLVDVAVSGGKIAAACVDGRVYLYDECVDRCPREAAWPSPVRMGSTSSAWVVASLDNALRVIRHDGSVTKHDVSGHIRSLQVCDRASFVLTDTGMDVVSHDGECVSHRATWPDDATCLASQASLVAIGAQDAKVYLFRYDGALHPLGELSHGRSAITAMAFSPDASLLAVGESSGKILVYDVEAQTLKLSQWVFHTARIDSIQWSPDGAHALSASLDTNIYVWSVERPMQKAVLKNAHAGGVKAAVWLDAHTIVSAGADGVVRWVRRVCSP</sequence>
<dbReference type="PROSITE" id="PS50082">
    <property type="entry name" value="WD_REPEATS_2"/>
    <property type="match status" value="5"/>
</dbReference>
<dbReference type="PANTHER" id="PTHR19856:SF0">
    <property type="entry name" value="WD REPEAT-CONTAINING PROTEIN 1"/>
    <property type="match status" value="1"/>
</dbReference>
<reference evidence="5 6" key="1">
    <citation type="submission" date="2018-10" db="EMBL/GenBank/DDBJ databases">
        <title>Complete genome sequence of Malassezia restricta CBS 7877.</title>
        <authorList>
            <person name="Morand S.C."/>
            <person name="Bertignac M."/>
            <person name="Iltis A."/>
            <person name="Kolder I."/>
            <person name="Pirovano W."/>
            <person name="Jourdain R."/>
            <person name="Clavaud C."/>
        </authorList>
    </citation>
    <scope>NUCLEOTIDE SEQUENCE [LARGE SCALE GENOMIC DNA]</scope>
    <source>
        <strain evidence="5 6">CBS 7877</strain>
    </source>
</reference>
<feature type="repeat" description="WD" evidence="3">
    <location>
        <begin position="466"/>
        <end position="507"/>
    </location>
</feature>
<dbReference type="PANTHER" id="PTHR19856">
    <property type="entry name" value="WD-REPEATCONTAINING PROTEIN WDR1"/>
    <property type="match status" value="1"/>
</dbReference>
<evidence type="ECO:0000256" key="1">
    <source>
        <dbReference type="ARBA" id="ARBA00022574"/>
    </source>
</evidence>
<feature type="repeat" description="WD" evidence="3">
    <location>
        <begin position="183"/>
        <end position="215"/>
    </location>
</feature>
<name>A0A3G2S1P4_MALR7</name>
<evidence type="ECO:0000259" key="4">
    <source>
        <dbReference type="Pfam" id="PF12894"/>
    </source>
</evidence>
<dbReference type="PROSITE" id="PS50294">
    <property type="entry name" value="WD_REPEATS_REGION"/>
    <property type="match status" value="4"/>
</dbReference>
<organism evidence="5 6">
    <name type="scientific">Malassezia restricta (strain ATCC 96810 / NBRC 103918 / CBS 7877)</name>
    <name type="common">Seborrheic dermatitis infection agent</name>
    <dbReference type="NCBI Taxonomy" id="425264"/>
    <lineage>
        <taxon>Eukaryota</taxon>
        <taxon>Fungi</taxon>
        <taxon>Dikarya</taxon>
        <taxon>Basidiomycota</taxon>
        <taxon>Ustilaginomycotina</taxon>
        <taxon>Malasseziomycetes</taxon>
        <taxon>Malasseziales</taxon>
        <taxon>Malasseziaceae</taxon>
        <taxon>Malassezia</taxon>
    </lineage>
</organism>
<keyword evidence="2" id="KW-0677">Repeat</keyword>
<keyword evidence="6" id="KW-1185">Reference proteome</keyword>
<dbReference type="Pfam" id="PF00400">
    <property type="entry name" value="WD40"/>
    <property type="match status" value="4"/>
</dbReference>
<dbReference type="SUPFAM" id="SSF82171">
    <property type="entry name" value="DPP6 N-terminal domain-like"/>
    <property type="match status" value="1"/>
</dbReference>
<dbReference type="SMART" id="SM00320">
    <property type="entry name" value="WD40"/>
    <property type="match status" value="8"/>
</dbReference>
<dbReference type="FunFam" id="2.130.10.10:FF:000102">
    <property type="entry name" value="Actin-interacting protein 1"/>
    <property type="match status" value="1"/>
</dbReference>
<evidence type="ECO:0000256" key="3">
    <source>
        <dbReference type="PROSITE-ProRule" id="PRU00221"/>
    </source>
</evidence>
<feature type="repeat" description="WD" evidence="3">
    <location>
        <begin position="225"/>
        <end position="266"/>
    </location>
</feature>
<dbReference type="InterPro" id="IPR024977">
    <property type="entry name" value="Apc4-like_WD40_dom"/>
</dbReference>
<dbReference type="SUPFAM" id="SSF50978">
    <property type="entry name" value="WD40 repeat-like"/>
    <property type="match status" value="1"/>
</dbReference>
<dbReference type="EMBL" id="CP033148">
    <property type="protein sequence ID" value="AYO41058.1"/>
    <property type="molecule type" value="Genomic_DNA"/>
</dbReference>
<dbReference type="GO" id="GO:0030864">
    <property type="term" value="C:cortical actin cytoskeleton"/>
    <property type="evidence" value="ECO:0007669"/>
    <property type="project" value="TreeGrafter"/>
</dbReference>
<dbReference type="VEuPathDB" id="FungiDB:DNF11_0108"/>
<evidence type="ECO:0000313" key="5">
    <source>
        <dbReference type="EMBL" id="AYO41058.1"/>
    </source>
</evidence>
<dbReference type="Proteomes" id="UP000269793">
    <property type="component" value="Chromosome I"/>
</dbReference>
<evidence type="ECO:0000313" key="6">
    <source>
        <dbReference type="Proteomes" id="UP000269793"/>
    </source>
</evidence>
<dbReference type="Pfam" id="PF12894">
    <property type="entry name" value="ANAPC4_WD40"/>
    <property type="match status" value="1"/>
</dbReference>
<dbReference type="InterPro" id="IPR015943">
    <property type="entry name" value="WD40/YVTN_repeat-like_dom_sf"/>
</dbReference>